<keyword evidence="2" id="KW-1185">Reference proteome</keyword>
<dbReference type="EMBL" id="CM023484">
    <property type="protein sequence ID" value="KAH6934351.1"/>
    <property type="molecule type" value="Genomic_DNA"/>
</dbReference>
<organism evidence="1 2">
    <name type="scientific">Hyalomma asiaticum</name>
    <name type="common">Tick</name>
    <dbReference type="NCBI Taxonomy" id="266040"/>
    <lineage>
        <taxon>Eukaryota</taxon>
        <taxon>Metazoa</taxon>
        <taxon>Ecdysozoa</taxon>
        <taxon>Arthropoda</taxon>
        <taxon>Chelicerata</taxon>
        <taxon>Arachnida</taxon>
        <taxon>Acari</taxon>
        <taxon>Parasitiformes</taxon>
        <taxon>Ixodida</taxon>
        <taxon>Ixodoidea</taxon>
        <taxon>Ixodidae</taxon>
        <taxon>Hyalomminae</taxon>
        <taxon>Hyalomma</taxon>
    </lineage>
</organism>
<comment type="caution">
    <text evidence="1">The sequence shown here is derived from an EMBL/GenBank/DDBJ whole genome shotgun (WGS) entry which is preliminary data.</text>
</comment>
<accession>A0ACB7SHA1</accession>
<reference evidence="1" key="1">
    <citation type="submission" date="2020-05" db="EMBL/GenBank/DDBJ databases">
        <title>Large-scale comparative analyses of tick genomes elucidate their genetic diversity and vector capacities.</title>
        <authorList>
            <person name="Jia N."/>
            <person name="Wang J."/>
            <person name="Shi W."/>
            <person name="Du L."/>
            <person name="Sun Y."/>
            <person name="Zhan W."/>
            <person name="Jiang J."/>
            <person name="Wang Q."/>
            <person name="Zhang B."/>
            <person name="Ji P."/>
            <person name="Sakyi L.B."/>
            <person name="Cui X."/>
            <person name="Yuan T."/>
            <person name="Jiang B."/>
            <person name="Yang W."/>
            <person name="Lam T.T.-Y."/>
            <person name="Chang Q."/>
            <person name="Ding S."/>
            <person name="Wang X."/>
            <person name="Zhu J."/>
            <person name="Ruan X."/>
            <person name="Zhao L."/>
            <person name="Wei J."/>
            <person name="Que T."/>
            <person name="Du C."/>
            <person name="Cheng J."/>
            <person name="Dai P."/>
            <person name="Han X."/>
            <person name="Huang E."/>
            <person name="Gao Y."/>
            <person name="Liu J."/>
            <person name="Shao H."/>
            <person name="Ye R."/>
            <person name="Li L."/>
            <person name="Wei W."/>
            <person name="Wang X."/>
            <person name="Wang C."/>
            <person name="Yang T."/>
            <person name="Huo Q."/>
            <person name="Li W."/>
            <person name="Guo W."/>
            <person name="Chen H."/>
            <person name="Zhou L."/>
            <person name="Ni X."/>
            <person name="Tian J."/>
            <person name="Zhou Y."/>
            <person name="Sheng Y."/>
            <person name="Liu T."/>
            <person name="Pan Y."/>
            <person name="Xia L."/>
            <person name="Li J."/>
            <person name="Zhao F."/>
            <person name="Cao W."/>
        </authorList>
    </citation>
    <scope>NUCLEOTIDE SEQUENCE</scope>
    <source>
        <strain evidence="1">Hyas-2018</strain>
    </source>
</reference>
<sequence length="512" mass="57544">MRRFGMKDVAALVLVCHILLFAVLFYGNYKTFLQRSQLDAEQNTSAAVSTEEPVQGNKTSWKISQACRTPSLRILYFVHTAPTNIERRRWIRKTLDDPIIAAQMNSAIAFFVGEAPELKDNETIVEEALREGDIVVLNFTDTYKNLSHKFLQGAKWVADHCRLGPTAVIVKLDDDVLVNLPALSAYLTSGVMALTGIHCAVLKGAAPFRTQKSKWYVSKNDYPLNVPMYGWKTSGECRNPGLRILCFVHTTPEAIGKRQWLRKTIGVPHVRSLVNSSTVFFVGASPDQQQQLALQDEAIQEGDLVLLNFTESRRNLSYKFFLGARWILKNCHLASDVTLVKMDEDILVNIFALSSYVSSSLMWLSGIHGVVYAGASPQRKPTSEWYASKEEYASDVYPNYCAGQAIIMKLATLSTLVDASVLVPYFWIEDVYVTGIVADFANVNLVDLSRHIILEKHKNLVTVGDATLFVHMRSAGVPDDKRTSLWEAILRSNQSGQRDFRTNVEVYYRRVS</sequence>
<protein>
    <submittedName>
        <fullName evidence="1">Uncharacterized protein</fullName>
    </submittedName>
</protein>
<evidence type="ECO:0000313" key="2">
    <source>
        <dbReference type="Proteomes" id="UP000821845"/>
    </source>
</evidence>
<evidence type="ECO:0000313" key="1">
    <source>
        <dbReference type="EMBL" id="KAH6934351.1"/>
    </source>
</evidence>
<name>A0ACB7SHA1_HYAAI</name>
<dbReference type="Proteomes" id="UP000821845">
    <property type="component" value="Chromosome 4"/>
</dbReference>
<proteinExistence type="predicted"/>
<gene>
    <name evidence="1" type="ORF">HPB50_023043</name>
</gene>